<keyword evidence="3" id="KW-0812">Transmembrane</keyword>
<evidence type="ECO:0000256" key="1">
    <source>
        <dbReference type="ARBA" id="ARBA00004141"/>
    </source>
</evidence>
<gene>
    <name evidence="7" type="ORF">CCUR1050_LOCUS28787</name>
</gene>
<evidence type="ECO:0000256" key="6">
    <source>
        <dbReference type="SAM" id="SignalP"/>
    </source>
</evidence>
<dbReference type="Gene3D" id="1.10.3730.20">
    <property type="match status" value="1"/>
</dbReference>
<evidence type="ECO:0000256" key="2">
    <source>
        <dbReference type="ARBA" id="ARBA00005977"/>
    </source>
</evidence>
<accession>A0A7S0QX73</accession>
<dbReference type="PANTHER" id="PTHR28668">
    <property type="entry name" value="TRANSMEMBRANE PROTEIN 234"/>
    <property type="match status" value="1"/>
</dbReference>
<proteinExistence type="inferred from homology"/>
<sequence>MVTVAQVLSFFLVGAFWGCTNPFLKQGSKGVDRIKAKSALGQLGAELWFLFSNWRYTLPFAINQCGSLIYYITLGGADISMAVPISNSVTFLWTLVTSVLLGEAALRPTDIAGSLLVIAGVAICVHSKLDH</sequence>
<comment type="similarity">
    <text evidence="2">Belongs to the TMEM234 family.</text>
</comment>
<dbReference type="InterPro" id="IPR018908">
    <property type="entry name" value="TMEM234"/>
</dbReference>
<keyword evidence="4" id="KW-1133">Transmembrane helix</keyword>
<keyword evidence="6" id="KW-0732">Signal</keyword>
<dbReference type="SUPFAM" id="SSF103481">
    <property type="entry name" value="Multidrug resistance efflux transporter EmrE"/>
    <property type="match status" value="1"/>
</dbReference>
<feature type="chain" id="PRO_5030910322" description="EamA domain-containing protein" evidence="6">
    <location>
        <begin position="23"/>
        <end position="131"/>
    </location>
</feature>
<dbReference type="Pfam" id="PF10639">
    <property type="entry name" value="TMEM234"/>
    <property type="match status" value="1"/>
</dbReference>
<protein>
    <recommendedName>
        <fullName evidence="8">EamA domain-containing protein</fullName>
    </recommendedName>
</protein>
<feature type="signal peptide" evidence="6">
    <location>
        <begin position="1"/>
        <end position="22"/>
    </location>
</feature>
<organism evidence="7">
    <name type="scientific">Cryptomonas curvata</name>
    <dbReference type="NCBI Taxonomy" id="233186"/>
    <lineage>
        <taxon>Eukaryota</taxon>
        <taxon>Cryptophyceae</taxon>
        <taxon>Cryptomonadales</taxon>
        <taxon>Cryptomonadaceae</taxon>
        <taxon>Cryptomonas</taxon>
    </lineage>
</organism>
<dbReference type="PANTHER" id="PTHR28668:SF1">
    <property type="entry name" value="TRANSMEMBRANE PROTEIN 234"/>
    <property type="match status" value="1"/>
</dbReference>
<name>A0A7S0QX73_9CRYP</name>
<dbReference type="AlphaFoldDB" id="A0A7S0QX73"/>
<dbReference type="GO" id="GO:0016020">
    <property type="term" value="C:membrane"/>
    <property type="evidence" value="ECO:0007669"/>
    <property type="project" value="UniProtKB-SubCell"/>
</dbReference>
<evidence type="ECO:0000256" key="5">
    <source>
        <dbReference type="ARBA" id="ARBA00023136"/>
    </source>
</evidence>
<dbReference type="EMBL" id="HBEZ01052476">
    <property type="protein sequence ID" value="CAD8654631.1"/>
    <property type="molecule type" value="Transcribed_RNA"/>
</dbReference>
<comment type="subcellular location">
    <subcellularLocation>
        <location evidence="1">Membrane</location>
        <topology evidence="1">Multi-pass membrane protein</topology>
    </subcellularLocation>
</comment>
<evidence type="ECO:0008006" key="8">
    <source>
        <dbReference type="Google" id="ProtNLM"/>
    </source>
</evidence>
<dbReference type="InterPro" id="IPR037185">
    <property type="entry name" value="EmrE-like"/>
</dbReference>
<evidence type="ECO:0000256" key="4">
    <source>
        <dbReference type="ARBA" id="ARBA00022989"/>
    </source>
</evidence>
<keyword evidence="5" id="KW-0472">Membrane</keyword>
<evidence type="ECO:0000256" key="3">
    <source>
        <dbReference type="ARBA" id="ARBA00022692"/>
    </source>
</evidence>
<reference evidence="7" key="1">
    <citation type="submission" date="2021-01" db="EMBL/GenBank/DDBJ databases">
        <authorList>
            <person name="Corre E."/>
            <person name="Pelletier E."/>
            <person name="Niang G."/>
            <person name="Scheremetjew M."/>
            <person name="Finn R."/>
            <person name="Kale V."/>
            <person name="Holt S."/>
            <person name="Cochrane G."/>
            <person name="Meng A."/>
            <person name="Brown T."/>
            <person name="Cohen L."/>
        </authorList>
    </citation>
    <scope>NUCLEOTIDE SEQUENCE</scope>
    <source>
        <strain evidence="7">CCAP979/52</strain>
    </source>
</reference>
<evidence type="ECO:0000313" key="7">
    <source>
        <dbReference type="EMBL" id="CAD8654631.1"/>
    </source>
</evidence>